<reference evidence="2" key="1">
    <citation type="journal article" date="2015" name="Nature">
        <title>Complex archaea that bridge the gap between prokaryotes and eukaryotes.</title>
        <authorList>
            <person name="Spang A."/>
            <person name="Saw J.H."/>
            <person name="Jorgensen S.L."/>
            <person name="Zaremba-Niedzwiedzka K."/>
            <person name="Martijn J."/>
            <person name="Lind A.E."/>
            <person name="van Eijk R."/>
            <person name="Schleper C."/>
            <person name="Guy L."/>
            <person name="Ettema T.J."/>
        </authorList>
    </citation>
    <scope>NUCLEOTIDE SEQUENCE</scope>
</reference>
<dbReference type="InterPro" id="IPR000182">
    <property type="entry name" value="GNAT_dom"/>
</dbReference>
<evidence type="ECO:0000313" key="2">
    <source>
        <dbReference type="EMBL" id="KKN64148.1"/>
    </source>
</evidence>
<gene>
    <name evidence="2" type="ORF">LCGC14_0494420</name>
</gene>
<dbReference type="AlphaFoldDB" id="A0A0F9VEC1"/>
<organism evidence="2">
    <name type="scientific">marine sediment metagenome</name>
    <dbReference type="NCBI Taxonomy" id="412755"/>
    <lineage>
        <taxon>unclassified sequences</taxon>
        <taxon>metagenomes</taxon>
        <taxon>ecological metagenomes</taxon>
    </lineage>
</organism>
<feature type="domain" description="N-acetyltransferase" evidence="1">
    <location>
        <begin position="15"/>
        <end position="162"/>
    </location>
</feature>
<dbReference type="SUPFAM" id="SSF55729">
    <property type="entry name" value="Acyl-CoA N-acyltransferases (Nat)"/>
    <property type="match status" value="1"/>
</dbReference>
<accession>A0A0F9VEC1</accession>
<dbReference type="InterPro" id="IPR016181">
    <property type="entry name" value="Acyl_CoA_acyltransferase"/>
</dbReference>
<dbReference type="GO" id="GO:0016747">
    <property type="term" value="F:acyltransferase activity, transferring groups other than amino-acyl groups"/>
    <property type="evidence" value="ECO:0007669"/>
    <property type="project" value="InterPro"/>
</dbReference>
<proteinExistence type="predicted"/>
<name>A0A0F9VEC1_9ZZZZ</name>
<dbReference type="EMBL" id="LAZR01000566">
    <property type="protein sequence ID" value="KKN64148.1"/>
    <property type="molecule type" value="Genomic_DNA"/>
</dbReference>
<sequence length="162" mass="18861">MVRFMINKDNLKEEIIIRNYRTSDYQSTIEILNELHEKFDIGLDEKQWRESSGLRQFKPNLKRITLIAEVKSTGQVVSMGMIEAVKNSLGRYIGYLDHWATKKEFIGKHIGKLLADRAIQILESWGCDSIRINLAYGTDKKLIEVFGRTGFHPILMVLEKRF</sequence>
<dbReference type="Gene3D" id="3.40.630.30">
    <property type="match status" value="1"/>
</dbReference>
<protein>
    <recommendedName>
        <fullName evidence="1">N-acetyltransferase domain-containing protein</fullName>
    </recommendedName>
</protein>
<dbReference type="CDD" id="cd04301">
    <property type="entry name" value="NAT_SF"/>
    <property type="match status" value="1"/>
</dbReference>
<comment type="caution">
    <text evidence="2">The sequence shown here is derived from an EMBL/GenBank/DDBJ whole genome shotgun (WGS) entry which is preliminary data.</text>
</comment>
<evidence type="ECO:0000259" key="1">
    <source>
        <dbReference type="PROSITE" id="PS51186"/>
    </source>
</evidence>
<dbReference type="PROSITE" id="PS51186">
    <property type="entry name" value="GNAT"/>
    <property type="match status" value="1"/>
</dbReference>
<dbReference type="Pfam" id="PF00583">
    <property type="entry name" value="Acetyltransf_1"/>
    <property type="match status" value="1"/>
</dbReference>